<keyword evidence="1" id="KW-0812">Transmembrane</keyword>
<evidence type="ECO:0000313" key="2">
    <source>
        <dbReference type="EMBL" id="VVE30032.1"/>
    </source>
</evidence>
<evidence type="ECO:0000313" key="3">
    <source>
        <dbReference type="Proteomes" id="UP000400981"/>
    </source>
</evidence>
<keyword evidence="1" id="KW-0472">Membrane</keyword>
<dbReference type="AlphaFoldDB" id="A0A5E4X161"/>
<evidence type="ECO:0000256" key="1">
    <source>
        <dbReference type="SAM" id="Phobius"/>
    </source>
</evidence>
<keyword evidence="3" id="KW-1185">Reference proteome</keyword>
<organism evidence="2 3">
    <name type="scientific">Pandoraea eparura</name>
    <dbReference type="NCBI Taxonomy" id="2508291"/>
    <lineage>
        <taxon>Bacteria</taxon>
        <taxon>Pseudomonadati</taxon>
        <taxon>Pseudomonadota</taxon>
        <taxon>Betaproteobacteria</taxon>
        <taxon>Burkholderiales</taxon>
        <taxon>Burkholderiaceae</taxon>
        <taxon>Pandoraea</taxon>
    </lineage>
</organism>
<name>A0A5E4X161_9BURK</name>
<dbReference type="EMBL" id="CABPSH010000010">
    <property type="protein sequence ID" value="VVE30032.1"/>
    <property type="molecule type" value="Genomic_DNA"/>
</dbReference>
<reference evidence="2 3" key="1">
    <citation type="submission" date="2019-08" db="EMBL/GenBank/DDBJ databases">
        <authorList>
            <person name="Peeters C."/>
        </authorList>
    </citation>
    <scope>NUCLEOTIDE SEQUENCE [LARGE SCALE GENOMIC DNA]</scope>
    <source>
        <strain evidence="2 3">LMG 31012</strain>
    </source>
</reference>
<feature type="transmembrane region" description="Helical" evidence="1">
    <location>
        <begin position="60"/>
        <end position="78"/>
    </location>
</feature>
<sequence>MEMSESDFRAFVSQHLAAMRAEMAANTEQTKETGEAMKGLIEVFQIMQGGIRFLGVLGKIAKFLTPFVALAGAVWALMHGKWPDRL</sequence>
<accession>A0A5E4X161</accession>
<gene>
    <name evidence="2" type="ORF">PEP31012_03621</name>
</gene>
<protein>
    <submittedName>
        <fullName evidence="2">Uncharacterized protein</fullName>
    </submittedName>
</protein>
<keyword evidence="1" id="KW-1133">Transmembrane helix</keyword>
<dbReference type="Proteomes" id="UP000400981">
    <property type="component" value="Unassembled WGS sequence"/>
</dbReference>
<dbReference type="RefSeq" id="WP_174978293.1">
    <property type="nucleotide sequence ID" value="NZ_CABPSH010000010.1"/>
</dbReference>
<proteinExistence type="predicted"/>